<dbReference type="Pfam" id="PF03725">
    <property type="entry name" value="RNase_PH_C"/>
    <property type="match status" value="1"/>
</dbReference>
<dbReference type="Proteomes" id="UP000279236">
    <property type="component" value="Unassembled WGS sequence"/>
</dbReference>
<gene>
    <name evidence="10" type="primary">SKI6</name>
    <name evidence="10" type="ORF">EHS24_006697</name>
</gene>
<evidence type="ECO:0000259" key="8">
    <source>
        <dbReference type="Pfam" id="PF01138"/>
    </source>
</evidence>
<dbReference type="GO" id="GO:0071051">
    <property type="term" value="P:poly(A)-dependent snoRNA 3'-end processing"/>
    <property type="evidence" value="ECO:0007669"/>
    <property type="project" value="TreeGrafter"/>
</dbReference>
<evidence type="ECO:0000256" key="6">
    <source>
        <dbReference type="ARBA" id="ARBA00063066"/>
    </source>
</evidence>
<evidence type="ECO:0000259" key="9">
    <source>
        <dbReference type="Pfam" id="PF03725"/>
    </source>
</evidence>
<comment type="similarity">
    <text evidence="3">Belongs to the RNase PH family.</text>
</comment>
<comment type="subcellular location">
    <subcellularLocation>
        <location evidence="1">Cytoplasm</location>
    </subcellularLocation>
    <subcellularLocation>
        <location evidence="2">Nucleus</location>
        <location evidence="2">Nucleolus</location>
    </subcellularLocation>
</comment>
<feature type="domain" description="Exoribonuclease phosphorolytic" evidence="9">
    <location>
        <begin position="154"/>
        <end position="217"/>
    </location>
</feature>
<dbReference type="Pfam" id="PF01138">
    <property type="entry name" value="RNase_PH"/>
    <property type="match status" value="1"/>
</dbReference>
<evidence type="ECO:0000256" key="1">
    <source>
        <dbReference type="ARBA" id="ARBA00004496"/>
    </source>
</evidence>
<comment type="caution">
    <text evidence="10">The sequence shown here is derived from an EMBL/GenBank/DDBJ whole genome shotgun (WGS) entry which is preliminary data.</text>
</comment>
<dbReference type="GeneID" id="39591240"/>
<evidence type="ECO:0000256" key="2">
    <source>
        <dbReference type="ARBA" id="ARBA00004604"/>
    </source>
</evidence>
<dbReference type="AlphaFoldDB" id="A0A427Y1T5"/>
<dbReference type="InterPro" id="IPR015847">
    <property type="entry name" value="ExoRNase_PH_dom2"/>
</dbReference>
<keyword evidence="5" id="KW-0271">Exosome</keyword>
<dbReference type="InterPro" id="IPR027408">
    <property type="entry name" value="PNPase/RNase_PH_dom_sf"/>
</dbReference>
<evidence type="ECO:0000256" key="3">
    <source>
        <dbReference type="ARBA" id="ARBA00006678"/>
    </source>
</evidence>
<dbReference type="OrthoDB" id="437922at2759"/>
<dbReference type="InterPro" id="IPR001247">
    <property type="entry name" value="ExoRNase_PH_dom1"/>
</dbReference>
<dbReference type="InterPro" id="IPR020568">
    <property type="entry name" value="Ribosomal_Su5_D2-typ_SF"/>
</dbReference>
<protein>
    <recommendedName>
        <fullName evidence="7">Ribosomal RNA-processing protein 41</fullName>
    </recommendedName>
</protein>
<evidence type="ECO:0000313" key="10">
    <source>
        <dbReference type="EMBL" id="RSH85104.1"/>
    </source>
</evidence>
<dbReference type="CDD" id="cd11370">
    <property type="entry name" value="RNase_PH_RRP41"/>
    <property type="match status" value="1"/>
</dbReference>
<evidence type="ECO:0000256" key="4">
    <source>
        <dbReference type="ARBA" id="ARBA00022490"/>
    </source>
</evidence>
<evidence type="ECO:0000256" key="5">
    <source>
        <dbReference type="ARBA" id="ARBA00022835"/>
    </source>
</evidence>
<dbReference type="SUPFAM" id="SSF54211">
    <property type="entry name" value="Ribosomal protein S5 domain 2-like"/>
    <property type="match status" value="1"/>
</dbReference>
<comment type="subunit">
    <text evidence="6">Component of the RNA exosome complex. Specifically part of the catalytically inactive RNA exosome core complex (Exo-9) which may associate with the catalytic subunits RRP6 and DIS3 in cytoplasmic- and nuclear-specific RNA exosome complex forms. Exo-9 is formed by a hexameric base ring of RNase PH domain-containing subunits and a cap ring consisting of CSL4, RRP4 and RRP40.</text>
</comment>
<accession>A0A427Y1T5</accession>
<proteinExistence type="inferred from homology"/>
<dbReference type="GO" id="GO:0000177">
    <property type="term" value="C:cytoplasmic exosome (RNase complex)"/>
    <property type="evidence" value="ECO:0007669"/>
    <property type="project" value="TreeGrafter"/>
</dbReference>
<keyword evidence="4" id="KW-0963">Cytoplasm</keyword>
<dbReference type="PANTHER" id="PTHR11953:SF0">
    <property type="entry name" value="EXOSOME COMPLEX COMPONENT RRP41"/>
    <property type="match status" value="1"/>
</dbReference>
<dbReference type="STRING" id="105984.A0A427Y1T5"/>
<dbReference type="Gene3D" id="3.30.230.70">
    <property type="entry name" value="GHMP Kinase, N-terminal domain"/>
    <property type="match status" value="1"/>
</dbReference>
<dbReference type="RefSeq" id="XP_028478552.1">
    <property type="nucleotide sequence ID" value="XM_028622100.1"/>
</dbReference>
<evidence type="ECO:0000313" key="11">
    <source>
        <dbReference type="Proteomes" id="UP000279236"/>
    </source>
</evidence>
<feature type="domain" description="Exoribonuclease phosphorolytic" evidence="8">
    <location>
        <begin position="21"/>
        <end position="150"/>
    </location>
</feature>
<name>A0A427Y1T5_9TREE</name>
<evidence type="ECO:0000256" key="7">
    <source>
        <dbReference type="ARBA" id="ARBA00077929"/>
    </source>
</evidence>
<dbReference type="PANTHER" id="PTHR11953">
    <property type="entry name" value="EXOSOME COMPLEX COMPONENT"/>
    <property type="match status" value="1"/>
</dbReference>
<dbReference type="InterPro" id="IPR050080">
    <property type="entry name" value="RNase_PH"/>
</dbReference>
<dbReference type="GO" id="GO:0005730">
    <property type="term" value="C:nucleolus"/>
    <property type="evidence" value="ECO:0007669"/>
    <property type="project" value="UniProtKB-SubCell"/>
</dbReference>
<sequence>MSRLEILNLAGLRHDNRRPYELRSLALSLSPSPTADGSAQVTQGLTTVQASVFGPREPRQRAAAAHDKASVVVEVGVVPWAQGQGGSRSRGDKRLLEIGAAIRQTFEPVILTHLYPRSEITVQVQVLAADGGILPTAINAVTLALIDAGISMLDYVTAVSVGLHLKQAMLDLSAPEESDLPTLVVAALPESGRVTLAQMETRLHVDRFEEMLRLGVAACSVLKEEMEAAVKQRTTRVVERMAISAKGAAKDD</sequence>
<dbReference type="InterPro" id="IPR036345">
    <property type="entry name" value="ExoRNase_PH_dom2_sf"/>
</dbReference>
<dbReference type="GO" id="GO:0034475">
    <property type="term" value="P:U4 snRNA 3'-end processing"/>
    <property type="evidence" value="ECO:0007669"/>
    <property type="project" value="TreeGrafter"/>
</dbReference>
<dbReference type="GO" id="GO:0000176">
    <property type="term" value="C:nuclear exosome (RNase complex)"/>
    <property type="evidence" value="ECO:0007669"/>
    <property type="project" value="TreeGrafter"/>
</dbReference>
<dbReference type="GO" id="GO:0016075">
    <property type="term" value="P:rRNA catabolic process"/>
    <property type="evidence" value="ECO:0007669"/>
    <property type="project" value="TreeGrafter"/>
</dbReference>
<dbReference type="FunFam" id="3.30.230.70:FF:000004">
    <property type="entry name" value="Exosome complex component Rrp41"/>
    <property type="match status" value="1"/>
</dbReference>
<organism evidence="10 11">
    <name type="scientific">Apiotrichum porosum</name>
    <dbReference type="NCBI Taxonomy" id="105984"/>
    <lineage>
        <taxon>Eukaryota</taxon>
        <taxon>Fungi</taxon>
        <taxon>Dikarya</taxon>
        <taxon>Basidiomycota</taxon>
        <taxon>Agaricomycotina</taxon>
        <taxon>Tremellomycetes</taxon>
        <taxon>Trichosporonales</taxon>
        <taxon>Trichosporonaceae</taxon>
        <taxon>Apiotrichum</taxon>
    </lineage>
</organism>
<dbReference type="SUPFAM" id="SSF55666">
    <property type="entry name" value="Ribonuclease PH domain 2-like"/>
    <property type="match status" value="1"/>
</dbReference>
<reference evidence="10 11" key="1">
    <citation type="submission" date="2018-11" db="EMBL/GenBank/DDBJ databases">
        <title>Genome sequence of Apiotrichum porosum DSM 27194.</title>
        <authorList>
            <person name="Aliyu H."/>
            <person name="Gorte O."/>
            <person name="Ochsenreither K."/>
        </authorList>
    </citation>
    <scope>NUCLEOTIDE SEQUENCE [LARGE SCALE GENOMIC DNA]</scope>
    <source>
        <strain evidence="10 11">DSM 27194</strain>
    </source>
</reference>
<dbReference type="EMBL" id="RSCE01000003">
    <property type="protein sequence ID" value="RSH85104.1"/>
    <property type="molecule type" value="Genomic_DNA"/>
</dbReference>
<keyword evidence="11" id="KW-1185">Reference proteome</keyword>
<dbReference type="GO" id="GO:0003723">
    <property type="term" value="F:RNA binding"/>
    <property type="evidence" value="ECO:0007669"/>
    <property type="project" value="TreeGrafter"/>
</dbReference>
<dbReference type="GO" id="GO:0071028">
    <property type="term" value="P:nuclear mRNA surveillance"/>
    <property type="evidence" value="ECO:0007669"/>
    <property type="project" value="TreeGrafter"/>
</dbReference>